<evidence type="ECO:0000256" key="1">
    <source>
        <dbReference type="SAM" id="Phobius"/>
    </source>
</evidence>
<sequence length="219" mass="24961">KTYRVNLAALQRIRLDQLKEELVRLSTEIYFKPKEPIGWAATLKEYGMLQALQDYDYMELRAQLPDDPFYISGESWLHRKLLEHYLKKPSRDGQRLQSSFESTGVWETSATDPEAAGNNRRVNFRRKWWKGFRERLGMAALGAVMLMAPMWLMVLHNTLWTALVSTTSFVLTFGVLSAAFMNSLVEVLSSTAAYAAVLVVFAGLITEHDRFNTGTQAST</sequence>
<dbReference type="Pfam" id="PF20237">
    <property type="entry name" value="DUF6594"/>
    <property type="match status" value="1"/>
</dbReference>
<reference evidence="3" key="2">
    <citation type="submission" date="2023-05" db="EMBL/GenBank/DDBJ databases">
        <authorList>
            <consortium name="Lawrence Berkeley National Laboratory"/>
            <person name="Steindorff A."/>
            <person name="Hensen N."/>
            <person name="Bonometti L."/>
            <person name="Westerberg I."/>
            <person name="Brannstrom I.O."/>
            <person name="Guillou S."/>
            <person name="Cros-Aarteil S."/>
            <person name="Calhoun S."/>
            <person name="Haridas S."/>
            <person name="Kuo A."/>
            <person name="Mondo S."/>
            <person name="Pangilinan J."/>
            <person name="Riley R."/>
            <person name="Labutti K."/>
            <person name="Andreopoulos B."/>
            <person name="Lipzen A."/>
            <person name="Chen C."/>
            <person name="Yanf M."/>
            <person name="Daum C."/>
            <person name="Ng V."/>
            <person name="Clum A."/>
            <person name="Ohm R."/>
            <person name="Martin F."/>
            <person name="Silar P."/>
            <person name="Natvig D."/>
            <person name="Lalanne C."/>
            <person name="Gautier V."/>
            <person name="Ament-Velasquez S.L."/>
            <person name="Kruys A."/>
            <person name="Hutchinson M.I."/>
            <person name="Powell A.J."/>
            <person name="Barry K."/>
            <person name="Miller A.N."/>
            <person name="Grigoriev I.V."/>
            <person name="Debuchy R."/>
            <person name="Gladieux P."/>
            <person name="Thoren M.H."/>
            <person name="Johannesson H."/>
        </authorList>
    </citation>
    <scope>NUCLEOTIDE SEQUENCE</scope>
    <source>
        <strain evidence="3">CBS 508.74</strain>
    </source>
</reference>
<evidence type="ECO:0000259" key="2">
    <source>
        <dbReference type="Pfam" id="PF20237"/>
    </source>
</evidence>
<reference evidence="3" key="1">
    <citation type="journal article" date="2023" name="Mol. Phylogenet. Evol.">
        <title>Genome-scale phylogeny and comparative genomics of the fungal order Sordariales.</title>
        <authorList>
            <person name="Hensen N."/>
            <person name="Bonometti L."/>
            <person name="Westerberg I."/>
            <person name="Brannstrom I.O."/>
            <person name="Guillou S."/>
            <person name="Cros-Aarteil S."/>
            <person name="Calhoun S."/>
            <person name="Haridas S."/>
            <person name="Kuo A."/>
            <person name="Mondo S."/>
            <person name="Pangilinan J."/>
            <person name="Riley R."/>
            <person name="LaButti K."/>
            <person name="Andreopoulos B."/>
            <person name="Lipzen A."/>
            <person name="Chen C."/>
            <person name="Yan M."/>
            <person name="Daum C."/>
            <person name="Ng V."/>
            <person name="Clum A."/>
            <person name="Steindorff A."/>
            <person name="Ohm R.A."/>
            <person name="Martin F."/>
            <person name="Silar P."/>
            <person name="Natvig D.O."/>
            <person name="Lalanne C."/>
            <person name="Gautier V."/>
            <person name="Ament-Velasquez S.L."/>
            <person name="Kruys A."/>
            <person name="Hutchinson M.I."/>
            <person name="Powell A.J."/>
            <person name="Barry K."/>
            <person name="Miller A.N."/>
            <person name="Grigoriev I.V."/>
            <person name="Debuchy R."/>
            <person name="Gladieux P."/>
            <person name="Hiltunen Thoren M."/>
            <person name="Johannesson H."/>
        </authorList>
    </citation>
    <scope>NUCLEOTIDE SEQUENCE</scope>
    <source>
        <strain evidence="3">CBS 508.74</strain>
    </source>
</reference>
<dbReference type="RefSeq" id="XP_064664934.1">
    <property type="nucleotide sequence ID" value="XM_064812437.1"/>
</dbReference>
<feature type="transmembrane region" description="Helical" evidence="1">
    <location>
        <begin position="160"/>
        <end position="180"/>
    </location>
</feature>
<dbReference type="Proteomes" id="UP001302812">
    <property type="component" value="Unassembled WGS sequence"/>
</dbReference>
<name>A0AAN6QC02_9PEZI</name>
<comment type="caution">
    <text evidence="3">The sequence shown here is derived from an EMBL/GenBank/DDBJ whole genome shotgun (WGS) entry which is preliminary data.</text>
</comment>
<protein>
    <recommendedName>
        <fullName evidence="2">DUF6594 domain-containing protein</fullName>
    </recommendedName>
</protein>
<organism evidence="3 4">
    <name type="scientific">Canariomyces notabilis</name>
    <dbReference type="NCBI Taxonomy" id="2074819"/>
    <lineage>
        <taxon>Eukaryota</taxon>
        <taxon>Fungi</taxon>
        <taxon>Dikarya</taxon>
        <taxon>Ascomycota</taxon>
        <taxon>Pezizomycotina</taxon>
        <taxon>Sordariomycetes</taxon>
        <taxon>Sordariomycetidae</taxon>
        <taxon>Sordariales</taxon>
        <taxon>Chaetomiaceae</taxon>
        <taxon>Canariomyces</taxon>
    </lineage>
</organism>
<feature type="domain" description="DUF6594" evidence="2">
    <location>
        <begin position="53"/>
        <end position="199"/>
    </location>
</feature>
<keyword evidence="1" id="KW-0472">Membrane</keyword>
<accession>A0AAN6QC02</accession>
<keyword evidence="4" id="KW-1185">Reference proteome</keyword>
<feature type="transmembrane region" description="Helical" evidence="1">
    <location>
        <begin position="187"/>
        <end position="205"/>
    </location>
</feature>
<keyword evidence="1" id="KW-0812">Transmembrane</keyword>
<dbReference type="EMBL" id="MU853375">
    <property type="protein sequence ID" value="KAK4107364.1"/>
    <property type="molecule type" value="Genomic_DNA"/>
</dbReference>
<evidence type="ECO:0000313" key="4">
    <source>
        <dbReference type="Proteomes" id="UP001302812"/>
    </source>
</evidence>
<dbReference type="AlphaFoldDB" id="A0AAN6QC02"/>
<keyword evidence="1" id="KW-1133">Transmembrane helix</keyword>
<proteinExistence type="predicted"/>
<dbReference type="GeneID" id="89936562"/>
<feature type="non-terminal residue" evidence="3">
    <location>
        <position position="1"/>
    </location>
</feature>
<dbReference type="InterPro" id="IPR046529">
    <property type="entry name" value="DUF6594"/>
</dbReference>
<gene>
    <name evidence="3" type="ORF">N656DRAFT_720282</name>
</gene>
<feature type="transmembrane region" description="Helical" evidence="1">
    <location>
        <begin position="136"/>
        <end position="154"/>
    </location>
</feature>
<evidence type="ECO:0000313" key="3">
    <source>
        <dbReference type="EMBL" id="KAK4107364.1"/>
    </source>
</evidence>